<dbReference type="Proteomes" id="UP000002596">
    <property type="component" value="Chromosome"/>
</dbReference>
<feature type="compositionally biased region" description="Gly residues" evidence="1">
    <location>
        <begin position="65"/>
        <end position="74"/>
    </location>
</feature>
<dbReference type="AlphaFoldDB" id="A1TNT2"/>
<evidence type="ECO:0000313" key="3">
    <source>
        <dbReference type="Proteomes" id="UP000002596"/>
    </source>
</evidence>
<feature type="compositionally biased region" description="Basic and acidic residues" evidence="1">
    <location>
        <begin position="1"/>
        <end position="10"/>
    </location>
</feature>
<reference evidence="2 3" key="1">
    <citation type="submission" date="2006-12" db="EMBL/GenBank/DDBJ databases">
        <title>Complete sequence of Acidovorax avenae subsp. citrulli AAC00-1.</title>
        <authorList>
            <consortium name="US DOE Joint Genome Institute"/>
            <person name="Copeland A."/>
            <person name="Lucas S."/>
            <person name="Lapidus A."/>
            <person name="Barry K."/>
            <person name="Detter J.C."/>
            <person name="Glavina del Rio T."/>
            <person name="Dalin E."/>
            <person name="Tice H."/>
            <person name="Pitluck S."/>
            <person name="Kiss H."/>
            <person name="Brettin T."/>
            <person name="Bruce D."/>
            <person name="Han C."/>
            <person name="Tapia R."/>
            <person name="Gilna P."/>
            <person name="Schmutz J."/>
            <person name="Larimer F."/>
            <person name="Land M."/>
            <person name="Hauser L."/>
            <person name="Kyrpides N."/>
            <person name="Kim E."/>
            <person name="Stahl D."/>
            <person name="Richardson P."/>
        </authorList>
    </citation>
    <scope>NUCLEOTIDE SEQUENCE [LARGE SCALE GENOMIC DNA]</scope>
    <source>
        <strain evidence="2 3">AAC00-1</strain>
    </source>
</reference>
<proteinExistence type="predicted"/>
<name>A1TNT2_PARC0</name>
<evidence type="ECO:0000256" key="1">
    <source>
        <dbReference type="SAM" id="MobiDB-lite"/>
    </source>
</evidence>
<dbReference type="KEGG" id="aav:Aave_2037"/>
<accession>A1TNT2</accession>
<organism evidence="2 3">
    <name type="scientific">Paracidovorax citrulli (strain AAC00-1)</name>
    <name type="common">Acidovorax citrulli</name>
    <dbReference type="NCBI Taxonomy" id="397945"/>
    <lineage>
        <taxon>Bacteria</taxon>
        <taxon>Pseudomonadati</taxon>
        <taxon>Pseudomonadota</taxon>
        <taxon>Betaproteobacteria</taxon>
        <taxon>Burkholderiales</taxon>
        <taxon>Comamonadaceae</taxon>
        <taxon>Paracidovorax</taxon>
    </lineage>
</organism>
<dbReference type="STRING" id="397945.Aave_2037"/>
<dbReference type="EMBL" id="CP000512">
    <property type="protein sequence ID" value="ABM32620.1"/>
    <property type="molecule type" value="Genomic_DNA"/>
</dbReference>
<gene>
    <name evidence="2" type="ordered locus">Aave_2037</name>
</gene>
<protein>
    <submittedName>
        <fullName evidence="2">Uncharacterized protein</fullName>
    </submittedName>
</protein>
<sequence length="133" mass="13747">MREQARAPAERRKHRPVPALPGAQRGQAQVHAQVHAGMDEPAHPGAGASPGEALGIDGQPAVRGQGSGGGGIGWHGRTVSRGAARGLRRATGRLPGGVECAGVAWTYALPPPPRLVRCRGFTFLRMPAGKTPC</sequence>
<dbReference type="HOGENOM" id="CLU_1902089_0_0_4"/>
<evidence type="ECO:0000313" key="2">
    <source>
        <dbReference type="EMBL" id="ABM32620.1"/>
    </source>
</evidence>
<feature type="region of interest" description="Disordered" evidence="1">
    <location>
        <begin position="1"/>
        <end position="79"/>
    </location>
</feature>